<dbReference type="InterPro" id="IPR011033">
    <property type="entry name" value="PRC_barrel-like_sf"/>
</dbReference>
<dbReference type="Proteomes" id="UP000244956">
    <property type="component" value="Unassembled WGS sequence"/>
</dbReference>
<keyword evidence="4 5" id="KW-0143">Chaperone</keyword>
<evidence type="ECO:0000313" key="8">
    <source>
        <dbReference type="Proteomes" id="UP000244956"/>
    </source>
</evidence>
<dbReference type="GO" id="GO:0043022">
    <property type="term" value="F:ribosome binding"/>
    <property type="evidence" value="ECO:0007669"/>
    <property type="project" value="InterPro"/>
</dbReference>
<dbReference type="PANTHER" id="PTHR33692">
    <property type="entry name" value="RIBOSOME MATURATION FACTOR RIMM"/>
    <property type="match status" value="1"/>
</dbReference>
<dbReference type="AlphaFoldDB" id="A0A2U2BDA4"/>
<dbReference type="RefSeq" id="WP_109262496.1">
    <property type="nucleotide sequence ID" value="NZ_QEWP01000001.1"/>
</dbReference>
<name>A0A2U2BDA4_9BACT</name>
<keyword evidence="8" id="KW-1185">Reference proteome</keyword>
<dbReference type="SUPFAM" id="SSF50346">
    <property type="entry name" value="PRC-barrel domain"/>
    <property type="match status" value="1"/>
</dbReference>
<dbReference type="GO" id="GO:0006364">
    <property type="term" value="P:rRNA processing"/>
    <property type="evidence" value="ECO:0007669"/>
    <property type="project" value="UniProtKB-UniRule"/>
</dbReference>
<sequence length="177" mass="19379">MLEKSQYIQAGIVAKPHGISGETAVRLSPEIDLKETQPTFIFIEIDNGLVPFRVSGLRYKSDDVILVKLPLLASEEKIRKVMDFRVYLDPQDVASPGADFSNLNSFNEFEVIDATAGSIGHISGIQDISANPLFIIEGPQGEVLIPVAEDFIVNIDDDNQIIEMNIPEGLLGLNSPD</sequence>
<proteinExistence type="inferred from homology"/>
<evidence type="ECO:0000256" key="1">
    <source>
        <dbReference type="ARBA" id="ARBA00022490"/>
    </source>
</evidence>
<evidence type="ECO:0000256" key="2">
    <source>
        <dbReference type="ARBA" id="ARBA00022517"/>
    </source>
</evidence>
<comment type="subunit">
    <text evidence="5">Binds ribosomal protein uS19.</text>
</comment>
<evidence type="ECO:0000256" key="3">
    <source>
        <dbReference type="ARBA" id="ARBA00022552"/>
    </source>
</evidence>
<accession>A0A2U2BDA4</accession>
<dbReference type="InterPro" id="IPR011961">
    <property type="entry name" value="RimM"/>
</dbReference>
<dbReference type="InterPro" id="IPR036976">
    <property type="entry name" value="RimM_N_sf"/>
</dbReference>
<dbReference type="EMBL" id="QEWP01000001">
    <property type="protein sequence ID" value="PWE01041.1"/>
    <property type="molecule type" value="Genomic_DNA"/>
</dbReference>
<evidence type="ECO:0000313" key="7">
    <source>
        <dbReference type="EMBL" id="PWE01041.1"/>
    </source>
</evidence>
<dbReference type="PANTHER" id="PTHR33692:SF1">
    <property type="entry name" value="RIBOSOME MATURATION FACTOR RIMM"/>
    <property type="match status" value="1"/>
</dbReference>
<dbReference type="SUPFAM" id="SSF50447">
    <property type="entry name" value="Translation proteins"/>
    <property type="match status" value="1"/>
</dbReference>
<reference evidence="7 8" key="1">
    <citation type="submission" date="2018-05" db="EMBL/GenBank/DDBJ databases">
        <title>Marinilabilia rubrum sp. nov., isolated from saltern sediment.</title>
        <authorList>
            <person name="Zhang R."/>
        </authorList>
    </citation>
    <scope>NUCLEOTIDE SEQUENCE [LARGE SCALE GENOMIC DNA]</scope>
    <source>
        <strain evidence="7 8">WTE16</strain>
    </source>
</reference>
<dbReference type="GO" id="GO:0042274">
    <property type="term" value="P:ribosomal small subunit biogenesis"/>
    <property type="evidence" value="ECO:0007669"/>
    <property type="project" value="UniProtKB-UniRule"/>
</dbReference>
<dbReference type="InterPro" id="IPR056792">
    <property type="entry name" value="PRC_RimM"/>
</dbReference>
<comment type="caution">
    <text evidence="7">The sequence shown here is derived from an EMBL/GenBank/DDBJ whole genome shotgun (WGS) entry which is preliminary data.</text>
</comment>
<dbReference type="GO" id="GO:0005737">
    <property type="term" value="C:cytoplasm"/>
    <property type="evidence" value="ECO:0007669"/>
    <property type="project" value="UniProtKB-SubCell"/>
</dbReference>
<organism evidence="7 8">
    <name type="scientific">Marinilabilia rubra</name>
    <dbReference type="NCBI Taxonomy" id="2162893"/>
    <lineage>
        <taxon>Bacteria</taxon>
        <taxon>Pseudomonadati</taxon>
        <taxon>Bacteroidota</taxon>
        <taxon>Bacteroidia</taxon>
        <taxon>Marinilabiliales</taxon>
        <taxon>Marinilabiliaceae</taxon>
        <taxon>Marinilabilia</taxon>
    </lineage>
</organism>
<dbReference type="OrthoDB" id="9810331at2"/>
<evidence type="ECO:0000256" key="5">
    <source>
        <dbReference type="HAMAP-Rule" id="MF_00014"/>
    </source>
</evidence>
<dbReference type="GO" id="GO:0005840">
    <property type="term" value="C:ribosome"/>
    <property type="evidence" value="ECO:0007669"/>
    <property type="project" value="InterPro"/>
</dbReference>
<dbReference type="Gene3D" id="2.40.30.60">
    <property type="entry name" value="RimM"/>
    <property type="match status" value="1"/>
</dbReference>
<dbReference type="HAMAP" id="MF_00014">
    <property type="entry name" value="Ribosome_mat_RimM"/>
    <property type="match status" value="1"/>
</dbReference>
<feature type="domain" description="Ribosome maturation factor RimM PRC barrel" evidence="6">
    <location>
        <begin position="109"/>
        <end position="170"/>
    </location>
</feature>
<keyword evidence="1 5" id="KW-0963">Cytoplasm</keyword>
<dbReference type="Pfam" id="PF24986">
    <property type="entry name" value="PRC_RimM"/>
    <property type="match status" value="1"/>
</dbReference>
<keyword evidence="2 5" id="KW-0690">Ribosome biogenesis</keyword>
<gene>
    <name evidence="5" type="primary">rimM</name>
    <name evidence="7" type="ORF">DDZ16_00705</name>
</gene>
<comment type="domain">
    <text evidence="5">The PRC barrel domain binds ribosomal protein uS19.</text>
</comment>
<evidence type="ECO:0000259" key="6">
    <source>
        <dbReference type="Pfam" id="PF24986"/>
    </source>
</evidence>
<comment type="subcellular location">
    <subcellularLocation>
        <location evidence="5">Cytoplasm</location>
    </subcellularLocation>
</comment>
<dbReference type="Gene3D" id="2.30.30.240">
    <property type="entry name" value="PRC-barrel domain"/>
    <property type="match status" value="1"/>
</dbReference>
<keyword evidence="3 5" id="KW-0698">rRNA processing</keyword>
<comment type="similarity">
    <text evidence="5">Belongs to the RimM family.</text>
</comment>
<comment type="function">
    <text evidence="5">An accessory protein needed during the final step in the assembly of 30S ribosomal subunit, possibly for assembly of the head region. Essential for efficient processing of 16S rRNA. May be needed both before and after RbfA during the maturation of 16S rRNA. It has affinity for free ribosomal 30S subunits but not for 70S ribosomes.</text>
</comment>
<protein>
    <recommendedName>
        <fullName evidence="5">Ribosome maturation factor RimM</fullName>
    </recommendedName>
</protein>
<dbReference type="InterPro" id="IPR009000">
    <property type="entry name" value="Transl_B-barrel_sf"/>
</dbReference>
<evidence type="ECO:0000256" key="4">
    <source>
        <dbReference type="ARBA" id="ARBA00023186"/>
    </source>
</evidence>